<evidence type="ECO:0000313" key="6">
    <source>
        <dbReference type="Proteomes" id="UP000011717"/>
    </source>
</evidence>
<dbReference type="InterPro" id="IPR000595">
    <property type="entry name" value="cNMP-bd_dom"/>
</dbReference>
<evidence type="ECO:0000259" key="4">
    <source>
        <dbReference type="PROSITE" id="PS51063"/>
    </source>
</evidence>
<dbReference type="SUPFAM" id="SSF51206">
    <property type="entry name" value="cAMP-binding domain-like"/>
    <property type="match status" value="1"/>
</dbReference>
<dbReference type="InterPro" id="IPR012318">
    <property type="entry name" value="HTH_CRP"/>
</dbReference>
<dbReference type="PROSITE" id="PS51063">
    <property type="entry name" value="HTH_CRP_2"/>
    <property type="match status" value="1"/>
</dbReference>
<evidence type="ECO:0000256" key="1">
    <source>
        <dbReference type="ARBA" id="ARBA00023015"/>
    </source>
</evidence>
<dbReference type="Pfam" id="PF00027">
    <property type="entry name" value="cNMP_binding"/>
    <property type="match status" value="1"/>
</dbReference>
<keyword evidence="1" id="KW-0805">Transcription regulation</keyword>
<keyword evidence="3" id="KW-0804">Transcription</keyword>
<organism evidence="5 6">
    <name type="scientific">Pacificimonas flava</name>
    <dbReference type="NCBI Taxonomy" id="1234595"/>
    <lineage>
        <taxon>Bacteria</taxon>
        <taxon>Pseudomonadati</taxon>
        <taxon>Pseudomonadota</taxon>
        <taxon>Alphaproteobacteria</taxon>
        <taxon>Sphingomonadales</taxon>
        <taxon>Sphingosinicellaceae</taxon>
        <taxon>Pacificimonas</taxon>
    </lineage>
</organism>
<dbReference type="InterPro" id="IPR036388">
    <property type="entry name" value="WH-like_DNA-bd_sf"/>
</dbReference>
<dbReference type="Gene3D" id="2.60.120.10">
    <property type="entry name" value="Jelly Rolls"/>
    <property type="match status" value="1"/>
</dbReference>
<dbReference type="InterPro" id="IPR018490">
    <property type="entry name" value="cNMP-bd_dom_sf"/>
</dbReference>
<keyword evidence="6" id="KW-1185">Reference proteome</keyword>
<dbReference type="EMBL" id="AMRV01000004">
    <property type="protein sequence ID" value="EMD82903.1"/>
    <property type="molecule type" value="Genomic_DNA"/>
</dbReference>
<dbReference type="AlphaFoldDB" id="M2U4K5"/>
<dbReference type="Proteomes" id="UP000011717">
    <property type="component" value="Unassembled WGS sequence"/>
</dbReference>
<dbReference type="GO" id="GO:0006355">
    <property type="term" value="P:regulation of DNA-templated transcription"/>
    <property type="evidence" value="ECO:0007669"/>
    <property type="project" value="InterPro"/>
</dbReference>
<reference evidence="5 6" key="1">
    <citation type="journal article" date="2013" name="Genome Announc.">
        <title>Draft Genome Sequence of Strain JLT2015T, Belonging to the Family Sphingomonadaceae of the Alphaproteobacteria.</title>
        <authorList>
            <person name="Tang K."/>
            <person name="Liu K."/>
            <person name="Li S."/>
            <person name="Jiao N."/>
        </authorList>
    </citation>
    <scope>NUCLEOTIDE SEQUENCE [LARGE SCALE GENOMIC DNA]</scope>
    <source>
        <strain evidence="5 6">JLT2015</strain>
    </source>
</reference>
<evidence type="ECO:0000313" key="5">
    <source>
        <dbReference type="EMBL" id="EMD82903.1"/>
    </source>
</evidence>
<dbReference type="InterPro" id="IPR036390">
    <property type="entry name" value="WH_DNA-bd_sf"/>
</dbReference>
<dbReference type="GO" id="GO:0003677">
    <property type="term" value="F:DNA binding"/>
    <property type="evidence" value="ECO:0007669"/>
    <property type="project" value="UniProtKB-KW"/>
</dbReference>
<keyword evidence="2" id="KW-0238">DNA-binding</keyword>
<accession>M2U4K5</accession>
<protein>
    <submittedName>
        <fullName evidence="5">Transcriptional regulator, CRP/FNR family protein</fullName>
    </submittedName>
</protein>
<dbReference type="InterPro" id="IPR014710">
    <property type="entry name" value="RmlC-like_jellyroll"/>
</dbReference>
<dbReference type="SMART" id="SM00419">
    <property type="entry name" value="HTH_CRP"/>
    <property type="match status" value="1"/>
</dbReference>
<gene>
    <name evidence="5" type="ORF">C725_1501</name>
</gene>
<name>M2U4K5_9SPHN</name>
<dbReference type="Pfam" id="PF13545">
    <property type="entry name" value="HTH_Crp_2"/>
    <property type="match status" value="1"/>
</dbReference>
<comment type="caution">
    <text evidence="5">The sequence shown here is derived from an EMBL/GenBank/DDBJ whole genome shotgun (WGS) entry which is preliminary data.</text>
</comment>
<evidence type="ECO:0000256" key="2">
    <source>
        <dbReference type="ARBA" id="ARBA00023125"/>
    </source>
</evidence>
<dbReference type="SUPFAM" id="SSF46785">
    <property type="entry name" value="Winged helix' DNA-binding domain"/>
    <property type="match status" value="1"/>
</dbReference>
<dbReference type="CDD" id="cd00038">
    <property type="entry name" value="CAP_ED"/>
    <property type="match status" value="1"/>
</dbReference>
<feature type="domain" description="HTH crp-type" evidence="4">
    <location>
        <begin position="140"/>
        <end position="214"/>
    </location>
</feature>
<dbReference type="Gene3D" id="1.10.10.10">
    <property type="entry name" value="Winged helix-like DNA-binding domain superfamily/Winged helix DNA-binding domain"/>
    <property type="match status" value="1"/>
</dbReference>
<proteinExistence type="predicted"/>
<sequence>MAKLGHYTDLGNADRLLLQDFEKEELTFKKRDLVRREGEPTRSLFVVKRGWFFGHSMLPSGKRQVHRVFLPGDFIGTHEIVCAEATYDISAASDGVLCPFDKSGLKVVFTRSPRLTALLYSIEALDQVTQDDRLRAVSRMDAAGRLAHFFLQMFSRLRISGEQVGRSIRLEMSQELIGDTLGLTGIHVNRTLKQLSDEGLIELSAGVLTLTDEAGLKALCDFDDMHYRIDTSWFPDT</sequence>
<evidence type="ECO:0000256" key="3">
    <source>
        <dbReference type="ARBA" id="ARBA00023163"/>
    </source>
</evidence>